<feature type="binding site" evidence="4">
    <location>
        <position position="97"/>
    </location>
    <ligand>
        <name>S-adenosyl-L-methionine</name>
        <dbReference type="ChEBI" id="CHEBI:59789"/>
    </ligand>
</feature>
<comment type="caution">
    <text evidence="6">The sequence shown here is derived from an EMBL/GenBank/DDBJ whole genome shotgun (WGS) entry which is preliminary data.</text>
</comment>
<organism evidence="6 7">
    <name type="scientific">Gottfriedia solisilvae</name>
    <dbReference type="NCBI Taxonomy" id="1516104"/>
    <lineage>
        <taxon>Bacteria</taxon>
        <taxon>Bacillati</taxon>
        <taxon>Bacillota</taxon>
        <taxon>Bacilli</taxon>
        <taxon>Bacillales</taxon>
        <taxon>Bacillaceae</taxon>
        <taxon>Gottfriedia</taxon>
    </lineage>
</organism>
<feature type="binding site" evidence="4">
    <location>
        <position position="53"/>
    </location>
    <ligand>
        <name>S-adenosyl-L-methionine</name>
        <dbReference type="ChEBI" id="CHEBI:59789"/>
    </ligand>
</feature>
<evidence type="ECO:0000259" key="5">
    <source>
        <dbReference type="Pfam" id="PF13649"/>
    </source>
</evidence>
<evidence type="ECO:0000256" key="1">
    <source>
        <dbReference type="ARBA" id="ARBA00022603"/>
    </source>
</evidence>
<evidence type="ECO:0000256" key="3">
    <source>
        <dbReference type="ARBA" id="ARBA00022691"/>
    </source>
</evidence>
<protein>
    <recommendedName>
        <fullName evidence="4">Uncharacterized methyltransferase GCM10007380_11440</fullName>
        <ecNumber evidence="4">2.1.1.-</ecNumber>
    </recommendedName>
</protein>
<feature type="domain" description="Methyltransferase" evidence="5">
    <location>
        <begin position="49"/>
        <end position="139"/>
    </location>
</feature>
<dbReference type="OrthoDB" id="465705at2"/>
<dbReference type="Proteomes" id="UP000626244">
    <property type="component" value="Unassembled WGS sequence"/>
</dbReference>
<proteinExistence type="inferred from homology"/>
<keyword evidence="7" id="KW-1185">Reference proteome</keyword>
<gene>
    <name evidence="6" type="primary">yrrT</name>
    <name evidence="6" type="ORF">GCM10007380_11440</name>
</gene>
<dbReference type="InterPro" id="IPR029063">
    <property type="entry name" value="SAM-dependent_MTases_sf"/>
</dbReference>
<sequence length="213" mass="24743">MGREFLDVFTGWAESYDSFVQGQDAEYKEVFRRYDEILDEIVKRSGENVLEFGIGTGNLTKLLIDSNKQVFPIEPSPEMRLIASKKLGENIVIHDGDLIDFPKPTQQIDTIVSSYVFHHLTDDEKYEAIKLYHSLLPVNGKIIFADTMFQTEEAFQNEITKADQANFIDLRDDLKREYYPLIPVIRSHFEKNGFSVSFQQFNDFVWIVEAKKL</sequence>
<dbReference type="SUPFAM" id="SSF53335">
    <property type="entry name" value="S-adenosyl-L-methionine-dependent methyltransferases"/>
    <property type="match status" value="1"/>
</dbReference>
<dbReference type="InterPro" id="IPR041698">
    <property type="entry name" value="Methyltransf_25"/>
</dbReference>
<feature type="binding site" evidence="4">
    <location>
        <position position="74"/>
    </location>
    <ligand>
        <name>S-adenosyl-L-methionine</name>
        <dbReference type="ChEBI" id="CHEBI:59789"/>
    </ligand>
</feature>
<dbReference type="RefSeq" id="WP_087999360.1">
    <property type="nucleotide sequence ID" value="NZ_BMHB01000001.1"/>
</dbReference>
<dbReference type="GO" id="GO:0032259">
    <property type="term" value="P:methylation"/>
    <property type="evidence" value="ECO:0007669"/>
    <property type="project" value="UniProtKB-KW"/>
</dbReference>
<comment type="similarity">
    <text evidence="4">Belongs to the methyltransferase superfamily. YrrT family.</text>
</comment>
<reference evidence="7" key="1">
    <citation type="journal article" date="2019" name="Int. J. Syst. Evol. Microbiol.">
        <title>The Global Catalogue of Microorganisms (GCM) 10K type strain sequencing project: providing services to taxonomists for standard genome sequencing and annotation.</title>
        <authorList>
            <consortium name="The Broad Institute Genomics Platform"/>
            <consortium name="The Broad Institute Genome Sequencing Center for Infectious Disease"/>
            <person name="Wu L."/>
            <person name="Ma J."/>
        </authorList>
    </citation>
    <scope>NUCLEOTIDE SEQUENCE [LARGE SCALE GENOMIC DNA]</scope>
    <source>
        <strain evidence="7">CGMCC 1.14993</strain>
    </source>
</reference>
<dbReference type="EMBL" id="BMHB01000001">
    <property type="protein sequence ID" value="GGI12154.1"/>
    <property type="molecule type" value="Genomic_DNA"/>
</dbReference>
<dbReference type="InterPro" id="IPR023553">
    <property type="entry name" value="Uncharacterised_MeTfrase_YrrT"/>
</dbReference>
<dbReference type="Gene3D" id="3.40.50.150">
    <property type="entry name" value="Vaccinia Virus protein VP39"/>
    <property type="match status" value="1"/>
</dbReference>
<keyword evidence="2 4" id="KW-0808">Transferase</keyword>
<evidence type="ECO:0000256" key="4">
    <source>
        <dbReference type="HAMAP-Rule" id="MF_02100"/>
    </source>
</evidence>
<keyword evidence="3 4" id="KW-0949">S-adenosyl-L-methionine</keyword>
<dbReference type="Pfam" id="PF13649">
    <property type="entry name" value="Methyltransf_25"/>
    <property type="match status" value="1"/>
</dbReference>
<evidence type="ECO:0000256" key="2">
    <source>
        <dbReference type="ARBA" id="ARBA00022679"/>
    </source>
</evidence>
<evidence type="ECO:0000313" key="6">
    <source>
        <dbReference type="EMBL" id="GGI12154.1"/>
    </source>
</evidence>
<dbReference type="CDD" id="cd02440">
    <property type="entry name" value="AdoMet_MTases"/>
    <property type="match status" value="1"/>
</dbReference>
<evidence type="ECO:0000313" key="7">
    <source>
        <dbReference type="Proteomes" id="UP000626244"/>
    </source>
</evidence>
<dbReference type="AlphaFoldDB" id="A0A8J3AG39"/>
<dbReference type="HAMAP" id="MF_02100">
    <property type="entry name" value="Methyltr_YrrT"/>
    <property type="match status" value="1"/>
</dbReference>
<name>A0A8J3AG39_9BACI</name>
<keyword evidence="1 4" id="KW-0489">Methyltransferase</keyword>
<dbReference type="EC" id="2.1.1.-" evidence="4"/>
<accession>A0A8J3AG39</accession>
<comment type="function">
    <text evidence="4">Could be a S-adenosyl-L-methionine-dependent methyltransferase.</text>
</comment>
<dbReference type="PANTHER" id="PTHR43861">
    <property type="entry name" value="TRANS-ACONITATE 2-METHYLTRANSFERASE-RELATED"/>
    <property type="match status" value="1"/>
</dbReference>
<dbReference type="GO" id="GO:0008757">
    <property type="term" value="F:S-adenosylmethionine-dependent methyltransferase activity"/>
    <property type="evidence" value="ECO:0007669"/>
    <property type="project" value="UniProtKB-UniRule"/>
</dbReference>